<dbReference type="UCSC" id="Y94A7B.6">
    <property type="organism name" value="c. elegans"/>
</dbReference>
<keyword evidence="1" id="KW-0812">Transmembrane</keyword>
<dbReference type="PANTHER" id="PTHR22941">
    <property type="entry name" value="SERPENTINE RECEPTOR"/>
    <property type="match status" value="1"/>
</dbReference>
<dbReference type="WormBase" id="Y94A7B.6">
    <property type="protein sequence ID" value="CE26311"/>
    <property type="gene ID" value="WBGene00005504"/>
    <property type="gene designation" value="srh-300"/>
</dbReference>
<evidence type="ECO:0000313" key="3">
    <source>
        <dbReference type="Proteomes" id="UP000001940"/>
    </source>
</evidence>
<dbReference type="InterPro" id="IPR019422">
    <property type="entry name" value="7TM_GPCR_serpentine_rcpt_Srh"/>
</dbReference>
<dbReference type="PIR" id="T27479">
    <property type="entry name" value="T27479"/>
</dbReference>
<dbReference type="KEGG" id="cel:CELE_Y94A7B.6"/>
<organism evidence="2 3">
    <name type="scientific">Caenorhabditis elegans</name>
    <dbReference type="NCBI Taxonomy" id="6239"/>
    <lineage>
        <taxon>Eukaryota</taxon>
        <taxon>Metazoa</taxon>
        <taxon>Ecdysozoa</taxon>
        <taxon>Nematoda</taxon>
        <taxon>Chromadorea</taxon>
        <taxon>Rhabditida</taxon>
        <taxon>Rhabditina</taxon>
        <taxon>Rhabditomorpha</taxon>
        <taxon>Rhabditoidea</taxon>
        <taxon>Rhabditidae</taxon>
        <taxon>Peloderinae</taxon>
        <taxon>Caenorhabditis</taxon>
    </lineage>
</organism>
<feature type="transmembrane region" description="Helical" evidence="1">
    <location>
        <begin position="199"/>
        <end position="217"/>
    </location>
</feature>
<keyword evidence="1" id="KW-0472">Membrane</keyword>
<dbReference type="HOGENOM" id="CLU_042960_1_1_1"/>
<dbReference type="EMBL" id="BX284605">
    <property type="protein sequence ID" value="CAA19562.2"/>
    <property type="molecule type" value="Genomic_DNA"/>
</dbReference>
<dbReference type="PaxDb" id="6239-Y94A7B.6"/>
<name>Q9XXB3_CAEEL</name>
<dbReference type="AGR" id="WB:WBGene00005504"/>
<dbReference type="RefSeq" id="NP_507499.1">
    <property type="nucleotide sequence ID" value="NM_075098.1"/>
</dbReference>
<dbReference type="GeneID" id="190795"/>
<feature type="transmembrane region" description="Helical" evidence="1">
    <location>
        <begin position="15"/>
        <end position="36"/>
    </location>
</feature>
<keyword evidence="1" id="KW-1133">Transmembrane helix</keyword>
<proteinExistence type="predicted"/>
<sequence length="335" mass="38050">MFFTFISYPNVYSNILYITSAFSLPIHIFGGCCILCKTPTAMKSVKWALFNLHFWSASLDLSISLLAQPFMCTPAFAGFSLGIWGLIGVPTVVWSLGIIAVFKMVPISIISMFENRYTVLFVTNNGAWRYLRYPFLILNYTLVLAYCIPVYLDVPEDQENAKRVMFEMYPQACELVVSKSVIFVMTLGDDYWSNLRENALTVLVLVEIVVFVVVIRVKMNRATKDIQTSISRDTFHKHRMFIRALNLKIAIPIAIIFIPAVFGAYLASQDSVQQGVDNLLNTVTSLHGLSATILMIYLQKPYREVFLAVVLRRKKPVELKTVRIFSATRITKSFV</sequence>
<dbReference type="Pfam" id="PF10318">
    <property type="entry name" value="7TM_GPCR_Srh"/>
    <property type="match status" value="1"/>
</dbReference>
<dbReference type="Proteomes" id="UP000001940">
    <property type="component" value="Chromosome V"/>
</dbReference>
<evidence type="ECO:0000313" key="4">
    <source>
        <dbReference type="WormBase" id="Y94A7B.6"/>
    </source>
</evidence>
<keyword evidence="3" id="KW-1185">Reference proteome</keyword>
<keyword evidence="2" id="KW-0675">Receptor</keyword>
<feature type="transmembrane region" description="Helical" evidence="1">
    <location>
        <begin position="133"/>
        <end position="152"/>
    </location>
</feature>
<dbReference type="InParanoid" id="Q9XXB3"/>
<dbReference type="PANTHER" id="PTHR22941:SF48">
    <property type="entry name" value="G PROTEIN-COUPLED RECEPTOR-RELATED"/>
    <property type="match status" value="1"/>
</dbReference>
<feature type="transmembrane region" description="Helical" evidence="1">
    <location>
        <begin position="245"/>
        <end position="267"/>
    </location>
</feature>
<dbReference type="AlphaFoldDB" id="Q9XXB3"/>
<dbReference type="InterPro" id="IPR053220">
    <property type="entry name" value="Nematode_rcpt-like_serp_H"/>
</dbReference>
<dbReference type="PhylomeDB" id="Q9XXB3"/>
<feature type="transmembrane region" description="Helical" evidence="1">
    <location>
        <begin position="79"/>
        <end position="102"/>
    </location>
</feature>
<protein>
    <submittedName>
        <fullName evidence="2">Serpentine Receptor, class H</fullName>
    </submittedName>
</protein>
<evidence type="ECO:0000256" key="1">
    <source>
        <dbReference type="SAM" id="Phobius"/>
    </source>
</evidence>
<gene>
    <name evidence="2 4" type="primary">srh-300</name>
    <name evidence="2" type="ORF">CELE_Y94A7B.6</name>
    <name evidence="4" type="ORF">Y94A7B.6</name>
</gene>
<evidence type="ECO:0000313" key="2">
    <source>
        <dbReference type="EMBL" id="CAA19562.2"/>
    </source>
</evidence>
<accession>Q9XXB3</accession>
<dbReference type="CTD" id="190795"/>
<feature type="transmembrane region" description="Helical" evidence="1">
    <location>
        <begin position="48"/>
        <end position="67"/>
    </location>
</feature>
<reference evidence="2 3" key="1">
    <citation type="journal article" date="1998" name="Science">
        <title>Genome sequence of the nematode C. elegans: a platform for investigating biology.</title>
        <authorList>
            <consortium name="The C. elegans sequencing consortium"/>
            <person name="Sulson J.E."/>
            <person name="Waterston R."/>
        </authorList>
    </citation>
    <scope>NUCLEOTIDE SEQUENCE [LARGE SCALE GENOMIC DNA]</scope>
    <source>
        <strain evidence="2 3">Bristol N2</strain>
    </source>
</reference>
<feature type="transmembrane region" description="Helical" evidence="1">
    <location>
        <begin position="279"/>
        <end position="298"/>
    </location>
</feature>